<accession>A0A915KQT6</accession>
<feature type="region of interest" description="Disordered" evidence="1">
    <location>
        <begin position="207"/>
        <end position="242"/>
    </location>
</feature>
<name>A0A915KQT6_ROMCU</name>
<evidence type="ECO:0000313" key="3">
    <source>
        <dbReference type="WBParaSite" id="nRc.2.0.1.t41257-RA"/>
    </source>
</evidence>
<dbReference type="Proteomes" id="UP000887565">
    <property type="component" value="Unplaced"/>
</dbReference>
<feature type="region of interest" description="Disordered" evidence="1">
    <location>
        <begin position="1"/>
        <end position="22"/>
    </location>
</feature>
<feature type="region of interest" description="Disordered" evidence="1">
    <location>
        <begin position="257"/>
        <end position="278"/>
    </location>
</feature>
<protein>
    <submittedName>
        <fullName evidence="3">Uncharacterized protein</fullName>
    </submittedName>
</protein>
<sequence length="364" mass="40859">VSYYTDENDEEDRPEIGKKFDFTKPRPTRAFALSKAAATKKLLTATATDRFKYKPKTQTPQRLTQRNVAQFRSVRLTNVNKGDSLAYITDKKMQKNPSVETKNDRILKKDESGLNEKMTTLKKLSPIKLRSKKGEAKTNEKSNDSVKGRQLFRKSLLIDEESEEANDVLASTSTGYSSSSSYFAYDNPAVDFSADDVKADQRTVRKSHLVSTRIENLPVDGRDEENSDEGGNSDAEESSPTTAAEYATYNVRTQSIISNSPDCAPSDATLSSSPKRRSLSLDEYQTNFEPNEPLKQACEITDGYLKKPEDFPANVKPQACEITDGYLKKPEDFPANVKPQQHGLQNPKAKDTLHLWYRLLCTLV</sequence>
<dbReference type="AlphaFoldDB" id="A0A915KQT6"/>
<evidence type="ECO:0000313" key="2">
    <source>
        <dbReference type="Proteomes" id="UP000887565"/>
    </source>
</evidence>
<dbReference type="WBParaSite" id="nRc.2.0.1.t41257-RA">
    <property type="protein sequence ID" value="nRc.2.0.1.t41257-RA"/>
    <property type="gene ID" value="nRc.2.0.1.g41257"/>
</dbReference>
<organism evidence="2 3">
    <name type="scientific">Romanomermis culicivorax</name>
    <name type="common">Nematode worm</name>
    <dbReference type="NCBI Taxonomy" id="13658"/>
    <lineage>
        <taxon>Eukaryota</taxon>
        <taxon>Metazoa</taxon>
        <taxon>Ecdysozoa</taxon>
        <taxon>Nematoda</taxon>
        <taxon>Enoplea</taxon>
        <taxon>Dorylaimia</taxon>
        <taxon>Mermithida</taxon>
        <taxon>Mermithoidea</taxon>
        <taxon>Mermithidae</taxon>
        <taxon>Romanomermis</taxon>
    </lineage>
</organism>
<evidence type="ECO:0000256" key="1">
    <source>
        <dbReference type="SAM" id="MobiDB-lite"/>
    </source>
</evidence>
<reference evidence="3" key="1">
    <citation type="submission" date="2022-11" db="UniProtKB">
        <authorList>
            <consortium name="WormBaseParasite"/>
        </authorList>
    </citation>
    <scope>IDENTIFICATION</scope>
</reference>
<feature type="compositionally biased region" description="Acidic residues" evidence="1">
    <location>
        <begin position="1"/>
        <end position="13"/>
    </location>
</feature>
<keyword evidence="2" id="KW-1185">Reference proteome</keyword>
<proteinExistence type="predicted"/>